<reference evidence="9 10" key="1">
    <citation type="submission" date="2014-11" db="EMBL/GenBank/DDBJ databases">
        <title>A Rickettsiales Symbiont of Amoebae With Ancient Features.</title>
        <authorList>
            <person name="Schulz F."/>
            <person name="Martijn J."/>
            <person name="Wascher F."/>
            <person name="Kostanjsek R."/>
            <person name="Ettema T.J."/>
            <person name="Horn M."/>
        </authorList>
    </citation>
    <scope>NUCLEOTIDE SEQUENCE [LARGE SCALE GENOMIC DNA]</scope>
    <source>
        <strain evidence="9 10">UWC36</strain>
    </source>
</reference>
<dbReference type="CDD" id="cd04455">
    <property type="entry name" value="S1_NusA"/>
    <property type="match status" value="1"/>
</dbReference>
<proteinExistence type="inferred from homology"/>
<accession>A0A0C1MYF0</accession>
<feature type="domain" description="S1 motif" evidence="8">
    <location>
        <begin position="152"/>
        <end position="216"/>
    </location>
</feature>
<dbReference type="AlphaFoldDB" id="A0A0C1MYF0"/>
<evidence type="ECO:0000256" key="4">
    <source>
        <dbReference type="ARBA" id="ARBA00022884"/>
    </source>
</evidence>
<comment type="similarity">
    <text evidence="7">Belongs to the NusA family.</text>
</comment>
<evidence type="ECO:0000256" key="3">
    <source>
        <dbReference type="ARBA" id="ARBA00022814"/>
    </source>
</evidence>
<dbReference type="Pfam" id="PF13184">
    <property type="entry name" value="KH_NusA_1st"/>
    <property type="match status" value="1"/>
</dbReference>
<evidence type="ECO:0000256" key="6">
    <source>
        <dbReference type="ARBA" id="ARBA00023163"/>
    </source>
</evidence>
<dbReference type="SUPFAM" id="SSF69705">
    <property type="entry name" value="Transcription factor NusA, N-terminal domain"/>
    <property type="match status" value="1"/>
</dbReference>
<dbReference type="NCBIfam" id="TIGR01953">
    <property type="entry name" value="NusA"/>
    <property type="match status" value="1"/>
</dbReference>
<dbReference type="InterPro" id="IPR030842">
    <property type="entry name" value="TF_NusA_bacterial"/>
</dbReference>
<dbReference type="GO" id="GO:0031564">
    <property type="term" value="P:transcription antitermination"/>
    <property type="evidence" value="ECO:0007669"/>
    <property type="project" value="UniProtKB-UniRule"/>
</dbReference>
<dbReference type="SUPFAM" id="SSF50249">
    <property type="entry name" value="Nucleic acid-binding proteins"/>
    <property type="match status" value="1"/>
</dbReference>
<dbReference type="InterPro" id="IPR003029">
    <property type="entry name" value="S1_domain"/>
</dbReference>
<dbReference type="CDD" id="cd22529">
    <property type="entry name" value="KH-II_NusA_rpt2"/>
    <property type="match status" value="1"/>
</dbReference>
<dbReference type="Gene3D" id="1.10.150.20">
    <property type="entry name" value="5' to 3' exonuclease, C-terminal subdomain"/>
    <property type="match status" value="2"/>
</dbReference>
<dbReference type="PROSITE" id="PS50084">
    <property type="entry name" value="KH_TYPE_1"/>
    <property type="match status" value="1"/>
</dbReference>
<dbReference type="InterPro" id="IPR036555">
    <property type="entry name" value="NusA_N_sf"/>
</dbReference>
<dbReference type="STRING" id="86105.NF27_EY00320"/>
<evidence type="ECO:0000256" key="5">
    <source>
        <dbReference type="ARBA" id="ARBA00023015"/>
    </source>
</evidence>
<dbReference type="CDD" id="cd02134">
    <property type="entry name" value="KH-II_NusA_rpt1"/>
    <property type="match status" value="1"/>
</dbReference>
<keyword evidence="5 7" id="KW-0805">Transcription regulation</keyword>
<dbReference type="EMBL" id="JSWE01000124">
    <property type="protein sequence ID" value="KIE04936.1"/>
    <property type="molecule type" value="Genomic_DNA"/>
</dbReference>
<comment type="subunit">
    <text evidence="7">Monomer. Binds directly to the core enzyme of the DNA-dependent RNA polymerase and to nascent RNA.</text>
</comment>
<dbReference type="SMART" id="SM00322">
    <property type="entry name" value="KH"/>
    <property type="match status" value="2"/>
</dbReference>
<evidence type="ECO:0000256" key="7">
    <source>
        <dbReference type="HAMAP-Rule" id="MF_00945"/>
    </source>
</evidence>
<dbReference type="InterPro" id="IPR013735">
    <property type="entry name" value="TF_NusA_N"/>
</dbReference>
<comment type="function">
    <text evidence="7">Participates in both transcription termination and antitermination.</text>
</comment>
<dbReference type="PROSITE" id="PS50126">
    <property type="entry name" value="S1"/>
    <property type="match status" value="1"/>
</dbReference>
<dbReference type="InterPro" id="IPR010995">
    <property type="entry name" value="DNA_repair_Rad51/TF_NusA_a-hlx"/>
</dbReference>
<dbReference type="OrthoDB" id="9807233at2"/>
<comment type="caution">
    <text evidence="9">The sequence shown here is derived from an EMBL/GenBank/DDBJ whole genome shotgun (WGS) entry which is preliminary data.</text>
</comment>
<dbReference type="InterPro" id="IPR010213">
    <property type="entry name" value="TF_NusA"/>
</dbReference>
<dbReference type="GO" id="GO:0003723">
    <property type="term" value="F:RNA binding"/>
    <property type="evidence" value="ECO:0007669"/>
    <property type="project" value="UniProtKB-UniRule"/>
</dbReference>
<dbReference type="PATRIC" id="fig|86105.3.peg.1100"/>
<dbReference type="Gene3D" id="2.40.50.140">
    <property type="entry name" value="Nucleic acid-binding proteins"/>
    <property type="match status" value="1"/>
</dbReference>
<dbReference type="Pfam" id="PF26594">
    <property type="entry name" value="KH_NusA_2nd"/>
    <property type="match status" value="1"/>
</dbReference>
<keyword evidence="2 7" id="KW-0963">Cytoplasm</keyword>
<dbReference type="InterPro" id="IPR009019">
    <property type="entry name" value="KH_sf_prok-type"/>
</dbReference>
<evidence type="ECO:0000256" key="2">
    <source>
        <dbReference type="ARBA" id="ARBA00022490"/>
    </source>
</evidence>
<keyword evidence="1 7" id="KW-0806">Transcription termination</keyword>
<dbReference type="InterPro" id="IPR025249">
    <property type="entry name" value="TF_NusA_KH_1st"/>
</dbReference>
<protein>
    <recommendedName>
        <fullName evidence="7">Transcription termination/antitermination protein NusA</fullName>
    </recommendedName>
</protein>
<keyword evidence="6 7" id="KW-0804">Transcription</keyword>
<dbReference type="InterPro" id="IPR010214">
    <property type="entry name" value="Tscrpt_termin_fac_NusA_C_rpt"/>
</dbReference>
<evidence type="ECO:0000313" key="10">
    <source>
        <dbReference type="Proteomes" id="UP000031258"/>
    </source>
</evidence>
<dbReference type="GO" id="GO:0006353">
    <property type="term" value="P:DNA-templated transcription termination"/>
    <property type="evidence" value="ECO:0007669"/>
    <property type="project" value="UniProtKB-UniRule"/>
</dbReference>
<dbReference type="FunFam" id="3.30.300.20:FF:000005">
    <property type="entry name" value="Transcription termination/antitermination protein NusA"/>
    <property type="match status" value="1"/>
</dbReference>
<organism evidence="9 10">
    <name type="scientific">Candidatus Jidaibacter acanthamoebae</name>
    <dbReference type="NCBI Taxonomy" id="86105"/>
    <lineage>
        <taxon>Bacteria</taxon>
        <taxon>Pseudomonadati</taxon>
        <taxon>Pseudomonadota</taxon>
        <taxon>Alphaproteobacteria</taxon>
        <taxon>Rickettsiales</taxon>
        <taxon>Candidatus Midichloriaceae</taxon>
        <taxon>Candidatus Jidaibacter</taxon>
    </lineage>
</organism>
<dbReference type="GO" id="GO:0005829">
    <property type="term" value="C:cytosol"/>
    <property type="evidence" value="ECO:0007669"/>
    <property type="project" value="TreeGrafter"/>
</dbReference>
<gene>
    <name evidence="9" type="primary">nusA_2</name>
    <name evidence="7" type="synonym">nusA</name>
    <name evidence="9" type="ORF">NF27_EY00320</name>
</gene>
<dbReference type="RefSeq" id="WP_039456925.1">
    <property type="nucleotide sequence ID" value="NZ_JSWE01000124.1"/>
</dbReference>
<dbReference type="InterPro" id="IPR004087">
    <property type="entry name" value="KH_dom"/>
</dbReference>
<keyword evidence="3 7" id="KW-0889">Transcription antitermination</keyword>
<dbReference type="Pfam" id="PF08529">
    <property type="entry name" value="NusA_N"/>
    <property type="match status" value="1"/>
</dbReference>
<dbReference type="Gene3D" id="3.30.1480.10">
    <property type="entry name" value="NusA, N-terminal domain"/>
    <property type="match status" value="1"/>
</dbReference>
<evidence type="ECO:0000259" key="8">
    <source>
        <dbReference type="PROSITE" id="PS50126"/>
    </source>
</evidence>
<sequence>MSERSFGSTEILQIADAVAREKSIHRDLILEALEEAVRIAARRKYGHEHSVRAEIDRKTGEIRLYREMLVVDNVEDELGEEVDEYIRSLNKIALSDAKNKSEDAEVGDIISEPLPPIDLGRVAAQSAKQVITNKVREIEKNKQYDEFKNRVGEIISGVIEKVEYGNILIKIGSAEALIKKENLLKNDKVKQGDRIRALVLEVNKDSKGPQIVLTRTHNDFLSKLFTQEVPEIYDRIIEIKAVARDPGLRSKIAVYSSDSSIDAVGSCVGVRGSRVQAVISELGGEKIDIIPWSSDYATLVVNALAPAGVTKVIIDEDKKRIEAVVPDEQLSIAIGKRGQNVRLASQIVGWNLDVITEDLESKRRTEEFNAITAKFMAALDLEEILAQLLASEGFSSIQDIADAEIKDLANIEGLDEGIAEELISRAGQYALVHEDASQLITPQAEELSKVDPEILKLEGITNDFAIKLYKSNIKELNDLADLSHDELVELCPKSGLSNKEIDNIIMAARKVAYFEPEAAQK</sequence>
<dbReference type="Pfam" id="PF14520">
    <property type="entry name" value="HHH_5"/>
    <property type="match status" value="2"/>
</dbReference>
<comment type="subcellular location">
    <subcellularLocation>
        <location evidence="7">Cytoplasm</location>
    </subcellularLocation>
</comment>
<keyword evidence="10" id="KW-1185">Reference proteome</keyword>
<dbReference type="InterPro" id="IPR012340">
    <property type="entry name" value="NA-bd_OB-fold"/>
</dbReference>
<dbReference type="HAMAP" id="MF_00945_B">
    <property type="entry name" value="NusA_B"/>
    <property type="match status" value="1"/>
</dbReference>
<dbReference type="GO" id="GO:0000166">
    <property type="term" value="F:nucleotide binding"/>
    <property type="evidence" value="ECO:0007669"/>
    <property type="project" value="InterPro"/>
</dbReference>
<evidence type="ECO:0000313" key="9">
    <source>
        <dbReference type="EMBL" id="KIE04936.1"/>
    </source>
</evidence>
<dbReference type="PANTHER" id="PTHR22648:SF0">
    <property type="entry name" value="TRANSCRIPTION TERMINATION_ANTITERMINATION PROTEIN NUSA"/>
    <property type="match status" value="1"/>
</dbReference>
<dbReference type="PANTHER" id="PTHR22648">
    <property type="entry name" value="TRANSCRIPTION TERMINATION FACTOR NUSA"/>
    <property type="match status" value="1"/>
</dbReference>
<dbReference type="Pfam" id="PF00575">
    <property type="entry name" value="S1"/>
    <property type="match status" value="1"/>
</dbReference>
<evidence type="ECO:0000256" key="1">
    <source>
        <dbReference type="ARBA" id="ARBA00022472"/>
    </source>
</evidence>
<dbReference type="Proteomes" id="UP000031258">
    <property type="component" value="Unassembled WGS sequence"/>
</dbReference>
<dbReference type="NCBIfam" id="TIGR01954">
    <property type="entry name" value="nusA_Cterm_rpt"/>
    <property type="match status" value="1"/>
</dbReference>
<keyword evidence="4 7" id="KW-0694">RNA-binding</keyword>
<dbReference type="SMART" id="SM00316">
    <property type="entry name" value="S1"/>
    <property type="match status" value="1"/>
</dbReference>
<name>A0A0C1MYF0_9RICK</name>
<dbReference type="GO" id="GO:0003700">
    <property type="term" value="F:DNA-binding transcription factor activity"/>
    <property type="evidence" value="ECO:0007669"/>
    <property type="project" value="InterPro"/>
</dbReference>
<dbReference type="SUPFAM" id="SSF47794">
    <property type="entry name" value="Rad51 N-terminal domain-like"/>
    <property type="match status" value="2"/>
</dbReference>
<dbReference type="InterPro" id="IPR015946">
    <property type="entry name" value="KH_dom-like_a/b"/>
</dbReference>
<dbReference type="SUPFAM" id="SSF54814">
    <property type="entry name" value="Prokaryotic type KH domain (KH-domain type II)"/>
    <property type="match status" value="2"/>
</dbReference>
<dbReference type="FunFam" id="3.30.300.20:FF:000002">
    <property type="entry name" value="Transcription termination/antitermination protein NusA"/>
    <property type="match status" value="1"/>
</dbReference>
<dbReference type="Gene3D" id="3.30.300.20">
    <property type="match status" value="2"/>
</dbReference>
<dbReference type="InterPro" id="IPR058582">
    <property type="entry name" value="KH_NusA_2nd"/>
</dbReference>